<protein>
    <submittedName>
        <fullName evidence="1">RCG20919</fullName>
    </submittedName>
</protein>
<sequence length="64" mass="7173">MTFGFRGSPVPPTSLWGNQEGNLLELGTSSVKPWYPNPFLISTPTYWSLGYLYSIIHTLSYSVC</sequence>
<gene>
    <name evidence="1" type="ORF">rCG_20919</name>
</gene>
<organism evidence="1 2">
    <name type="scientific">Rattus norvegicus</name>
    <name type="common">Rat</name>
    <dbReference type="NCBI Taxonomy" id="10116"/>
    <lineage>
        <taxon>Eukaryota</taxon>
        <taxon>Metazoa</taxon>
        <taxon>Chordata</taxon>
        <taxon>Craniata</taxon>
        <taxon>Vertebrata</taxon>
        <taxon>Euteleostomi</taxon>
        <taxon>Mammalia</taxon>
        <taxon>Eutheria</taxon>
        <taxon>Euarchontoglires</taxon>
        <taxon>Glires</taxon>
        <taxon>Rodentia</taxon>
        <taxon>Myomorpha</taxon>
        <taxon>Muroidea</taxon>
        <taxon>Muridae</taxon>
        <taxon>Murinae</taxon>
        <taxon>Rattus</taxon>
    </lineage>
</organism>
<name>A6JDT6_RAT</name>
<evidence type="ECO:0000313" key="2">
    <source>
        <dbReference type="Proteomes" id="UP000234681"/>
    </source>
</evidence>
<dbReference type="EMBL" id="CH473982">
    <property type="protein sequence ID" value="EDL81480.1"/>
    <property type="molecule type" value="Genomic_DNA"/>
</dbReference>
<proteinExistence type="predicted"/>
<accession>A6JDT6</accession>
<evidence type="ECO:0000313" key="1">
    <source>
        <dbReference type="EMBL" id="EDL81480.1"/>
    </source>
</evidence>
<dbReference type="AlphaFoldDB" id="A6JDT6"/>
<dbReference type="Proteomes" id="UP000234681">
    <property type="component" value="Chromosome 6"/>
</dbReference>
<reference evidence="2" key="1">
    <citation type="submission" date="2005-09" db="EMBL/GenBank/DDBJ databases">
        <authorList>
            <person name="Mural R.J."/>
            <person name="Li P.W."/>
            <person name="Adams M.D."/>
            <person name="Amanatides P.G."/>
            <person name="Baden-Tillson H."/>
            <person name="Barnstead M."/>
            <person name="Chin S.H."/>
            <person name="Dew I."/>
            <person name="Evans C.A."/>
            <person name="Ferriera S."/>
            <person name="Flanigan M."/>
            <person name="Fosler C."/>
            <person name="Glodek A."/>
            <person name="Gu Z."/>
            <person name="Holt R.A."/>
            <person name="Jennings D."/>
            <person name="Kraft C.L."/>
            <person name="Lu F."/>
            <person name="Nguyen T."/>
            <person name="Nusskern D.R."/>
            <person name="Pfannkoch C.M."/>
            <person name="Sitter C."/>
            <person name="Sutton G.G."/>
            <person name="Venter J.C."/>
            <person name="Wang Z."/>
            <person name="Woodage T."/>
            <person name="Zheng X.H."/>
            <person name="Zhong F."/>
        </authorList>
    </citation>
    <scope>NUCLEOTIDE SEQUENCE [LARGE SCALE GENOMIC DNA]</scope>
    <source>
        <strain>BN</strain>
        <strain evidence="2">Sprague-Dawley</strain>
    </source>
</reference>